<accession>A0A6M0SFS7</accession>
<reference evidence="1 2" key="1">
    <citation type="journal article" date="2020" name="Microb. Ecol.">
        <title>Ecogenomics of the Marine Benthic Filamentous Cyanobacterium Adonisia.</title>
        <authorList>
            <person name="Walter J.M."/>
            <person name="Coutinho F.H."/>
            <person name="Leomil L."/>
            <person name="Hargreaves P.I."/>
            <person name="Campeao M.E."/>
            <person name="Vieira V.V."/>
            <person name="Silva B.S."/>
            <person name="Fistarol G.O."/>
            <person name="Salomon P.S."/>
            <person name="Sawabe T."/>
            <person name="Mino S."/>
            <person name="Hosokawa M."/>
            <person name="Miyashita H."/>
            <person name="Maruyama F."/>
            <person name="van Verk M.C."/>
            <person name="Dutilh B.E."/>
            <person name="Thompson C.C."/>
            <person name="Thompson F.L."/>
        </authorList>
    </citation>
    <scope>NUCLEOTIDE SEQUENCE [LARGE SCALE GENOMIC DNA]</scope>
    <source>
        <strain evidence="1 2">CCMR0082</strain>
    </source>
</reference>
<proteinExistence type="predicted"/>
<gene>
    <name evidence="1" type="ORF">D0962_32420</name>
</gene>
<name>A0A6M0SFS7_9CYAN</name>
<dbReference type="AlphaFoldDB" id="A0A6M0SFS7"/>
<evidence type="ECO:0000313" key="2">
    <source>
        <dbReference type="Proteomes" id="UP000473574"/>
    </source>
</evidence>
<dbReference type="Proteomes" id="UP000473574">
    <property type="component" value="Unassembled WGS sequence"/>
</dbReference>
<sequence>MAYGKVTEIVSNTATNDNNLGHAVGLVHGHDGIHGVRNAGISIGGDLIGIVRNINATSLDLMDPNQFIYV</sequence>
<evidence type="ECO:0000313" key="1">
    <source>
        <dbReference type="EMBL" id="NEZ67410.1"/>
    </source>
</evidence>
<comment type="caution">
    <text evidence="1">The sequence shown here is derived from an EMBL/GenBank/DDBJ whole genome shotgun (WGS) entry which is preliminary data.</text>
</comment>
<organism evidence="1 2">
    <name type="scientific">Adonisia turfae CCMR0082</name>
    <dbReference type="NCBI Taxonomy" id="2304604"/>
    <lineage>
        <taxon>Bacteria</taxon>
        <taxon>Bacillati</taxon>
        <taxon>Cyanobacteriota</taxon>
        <taxon>Adonisia</taxon>
        <taxon>Adonisia turfae</taxon>
    </lineage>
</organism>
<protein>
    <submittedName>
        <fullName evidence="1">Uncharacterized protein</fullName>
    </submittedName>
</protein>
<dbReference type="EMBL" id="QZCE01000002">
    <property type="protein sequence ID" value="NEZ67410.1"/>
    <property type="molecule type" value="Genomic_DNA"/>
</dbReference>